<dbReference type="RefSeq" id="WP_115870922.1">
    <property type="nucleotide sequence ID" value="NZ_LC377538.1"/>
</dbReference>
<sequence>MNTVFFKKEMEKAYEYFNDAIMEIEADSMFKDHIKDLLRYLHSYEFSIDDVLEFYSYSDLQDEFDILRLMEYINVTNDPRKHFAINSNMINPMASNRNGYLIIIEENEDY</sequence>
<geneLocation type="plasmid" evidence="1">
    <name>pNTUH_3874</name>
</geneLocation>
<reference evidence="1" key="1">
    <citation type="submission" date="2018-03" db="EMBL/GenBank/DDBJ databases">
        <title>Tn1546-ermB-carrying plasmid.</title>
        <authorList>
            <person name="Wan TW."/>
        </authorList>
    </citation>
    <scope>NUCLEOTIDE SEQUENCE</scope>
    <source>
        <strain evidence="1">NTUH_3874</strain>
        <plasmid evidence="1">pNTUH_3874</plasmid>
    </source>
</reference>
<protein>
    <recommendedName>
        <fullName evidence="2">Phage protein</fullName>
    </recommendedName>
</protein>
<dbReference type="AlphaFoldDB" id="A0A6G7QQA3"/>
<dbReference type="EMBL" id="LC377538">
    <property type="protein sequence ID" value="BBD49667.1"/>
    <property type="molecule type" value="Genomic_DNA"/>
</dbReference>
<proteinExistence type="predicted"/>
<accession>A0A6G7QQA3</accession>
<evidence type="ECO:0000313" key="1">
    <source>
        <dbReference type="EMBL" id="BBD49667.1"/>
    </source>
</evidence>
<keyword evidence="1" id="KW-0614">Plasmid</keyword>
<evidence type="ECO:0008006" key="2">
    <source>
        <dbReference type="Google" id="ProtNLM"/>
    </source>
</evidence>
<organism evidence="1">
    <name type="scientific">Staphylococcus aureus</name>
    <dbReference type="NCBI Taxonomy" id="1280"/>
    <lineage>
        <taxon>Bacteria</taxon>
        <taxon>Bacillati</taxon>
        <taxon>Bacillota</taxon>
        <taxon>Bacilli</taxon>
        <taxon>Bacillales</taxon>
        <taxon>Staphylococcaceae</taxon>
        <taxon>Staphylococcus</taxon>
    </lineage>
</organism>
<name>A0A6G7QQA3_STAAU</name>